<proteinExistence type="predicted"/>
<name>A0ACC2KEY3_PERAE</name>
<protein>
    <submittedName>
        <fullName evidence="1">Uncharacterized protein</fullName>
    </submittedName>
</protein>
<dbReference type="Proteomes" id="UP001234297">
    <property type="component" value="Chromosome 9"/>
</dbReference>
<reference evidence="1 2" key="1">
    <citation type="journal article" date="2022" name="Hortic Res">
        <title>A haplotype resolved chromosomal level avocado genome allows analysis of novel avocado genes.</title>
        <authorList>
            <person name="Nath O."/>
            <person name="Fletcher S.J."/>
            <person name="Hayward A."/>
            <person name="Shaw L.M."/>
            <person name="Masouleh A.K."/>
            <person name="Furtado A."/>
            <person name="Henry R.J."/>
            <person name="Mitter N."/>
        </authorList>
    </citation>
    <scope>NUCLEOTIDE SEQUENCE [LARGE SCALE GENOMIC DNA]</scope>
    <source>
        <strain evidence="2">cv. Hass</strain>
    </source>
</reference>
<evidence type="ECO:0000313" key="2">
    <source>
        <dbReference type="Proteomes" id="UP001234297"/>
    </source>
</evidence>
<organism evidence="1 2">
    <name type="scientific">Persea americana</name>
    <name type="common">Avocado</name>
    <dbReference type="NCBI Taxonomy" id="3435"/>
    <lineage>
        <taxon>Eukaryota</taxon>
        <taxon>Viridiplantae</taxon>
        <taxon>Streptophyta</taxon>
        <taxon>Embryophyta</taxon>
        <taxon>Tracheophyta</taxon>
        <taxon>Spermatophyta</taxon>
        <taxon>Magnoliopsida</taxon>
        <taxon>Magnoliidae</taxon>
        <taxon>Laurales</taxon>
        <taxon>Lauraceae</taxon>
        <taxon>Persea</taxon>
    </lineage>
</organism>
<comment type="caution">
    <text evidence="1">The sequence shown here is derived from an EMBL/GenBank/DDBJ whole genome shotgun (WGS) entry which is preliminary data.</text>
</comment>
<gene>
    <name evidence="1" type="ORF">MRB53_028236</name>
</gene>
<dbReference type="EMBL" id="CM056817">
    <property type="protein sequence ID" value="KAJ8619707.1"/>
    <property type="molecule type" value="Genomic_DNA"/>
</dbReference>
<accession>A0ACC2KEY3</accession>
<keyword evidence="2" id="KW-1185">Reference proteome</keyword>
<evidence type="ECO:0000313" key="1">
    <source>
        <dbReference type="EMBL" id="KAJ8619707.1"/>
    </source>
</evidence>
<sequence>MGSTSNDSSSSDSYDLSFKILFIGDAGVGKSSLISSFVSNSEQKENLPSTIGVDFRIKRFTVGGKTLKLTIWDTAGQERLRTLTTFYYRGAHGIILVYDVTRRETFTNLTNIWSKEIEQNYNNQHYIKVLVGNKVDKETERVVTKEEGIALANEYGCLFFECSARTGENVEKCFKELALKMLADPVLLKEGSKDVNKANVKIKQDYCAPPSGGPDTCCGVM</sequence>